<dbReference type="InterPro" id="IPR044570">
    <property type="entry name" value="Set1-like"/>
</dbReference>
<dbReference type="InterPro" id="IPR035979">
    <property type="entry name" value="RBD_domain_sf"/>
</dbReference>
<feature type="compositionally biased region" description="Basic residues" evidence="9">
    <location>
        <begin position="1"/>
        <end position="11"/>
    </location>
</feature>
<evidence type="ECO:0000256" key="5">
    <source>
        <dbReference type="ARBA" id="ARBA00022853"/>
    </source>
</evidence>
<sequence length="1046" mass="116818">MDQRSFTHHPPQRSGPPKHGPTPAHPQKRNYKLLIDPVLVSGASKLYRFEGVVEGDPTYPTVVLRDPRKQKIWIRPETMDISVPRFKIDSDYVGSPPPLEVTIFNINDNIDRQFLHNEIVNKHQCGPIEELEIFTHELSRKHLGVARLVFEEPESARMCVKKLNNATLMGKILQVFLDPFGKECKKRVAETGAMLEEEAKKEEEAKEAKKRPPPPAKPPPPPPPPEEETQSQPSNRERDRRTSEKTEPERNRFEESRIPPSGTSFPPPSSSSNVTVPTSFYPEQPRQPQYSYPPQQNFQSYEHYHHYQGYPYQGYRGVYPQGVVPGPQWGGPGGPPNIPPPHQPWHQPHQPPHMLNPPPNDHHASNSLHSWDSNRYHSQEHHRSAQNGGNFQKGPSETVAKTKLDERIEKLERPVNSKSKVESEEEEDKSTLDLDTRIAMLLQNKDSAMAASFLALGLGSDEDEDKKDGIVKDEKKLKDKQSTASSSGSSLSDSESCSSSSGGSESDVGEGSKESSGGEGKSDWSLLETILEPISTPPSPFLSQKTYLYWHEKSIEFKKEAQKREREENRERLKKLKKKKPKKRTNVTREKDKKIEVKDEPINDESQVNGIDDDRMSLSSLSSTEDPILHQDVPIPPAGAPVSGPGAPYTAPPPGYNQYAPPPGYPPSYMPSGYPPHTMAPEASYPWQPPGYAPNFVSSYPGYNPGYMALPPGYTNMAHPPPGGTVPGQSYPPYFGPGYPPPQESGDTTHKSGEYHDPTINAVLDTVIEELKNILKKDFYKRMIETTAFKTFDSWWDEQERKFKAEKESVKNESHPVSGPQARIDKINSLSSLLENQEGFGLDSLGSMASFGLGFRAAMPKMPSFRKIRKIKPPSPPCMDEDSQGVRSEDEESKQSQPKMPDSSDSDSRPDDLVPASKVKPPSTVTRKPKWSSDESEADSNQSSDDEDNKVESSSSSSSSEESDSSSSSSDSGEEEEEELKELTELRLMEEEFNAQVKSTVESVMRTPEHVRSCTPIPEIPEEVEDAWLDGLPEPAAKMQSKVGLF</sequence>
<keyword evidence="5" id="KW-0156">Chromatin regulator</keyword>
<dbReference type="Gene3D" id="3.30.70.330">
    <property type="match status" value="1"/>
</dbReference>
<dbReference type="GO" id="GO:0042800">
    <property type="term" value="F:histone H3K4 methyltransferase activity"/>
    <property type="evidence" value="ECO:0007669"/>
    <property type="project" value="InterPro"/>
</dbReference>
<dbReference type="GO" id="GO:0032259">
    <property type="term" value="P:methylation"/>
    <property type="evidence" value="ECO:0007669"/>
    <property type="project" value="UniProtKB-KW"/>
</dbReference>
<keyword evidence="2" id="KW-0489">Methyltransferase</keyword>
<dbReference type="GO" id="GO:0003723">
    <property type="term" value="F:RNA binding"/>
    <property type="evidence" value="ECO:0007669"/>
    <property type="project" value="UniProtKB-UniRule"/>
</dbReference>
<keyword evidence="6 8" id="KW-0694">RNA-binding</keyword>
<keyword evidence="7" id="KW-0539">Nucleus</keyword>
<feature type="compositionally biased region" description="Basic and acidic residues" evidence="9">
    <location>
        <begin position="235"/>
        <end position="257"/>
    </location>
</feature>
<feature type="compositionally biased region" description="Acidic residues" evidence="9">
    <location>
        <begin position="934"/>
        <end position="949"/>
    </location>
</feature>
<dbReference type="PROSITE" id="PS50102">
    <property type="entry name" value="RRM"/>
    <property type="match status" value="1"/>
</dbReference>
<keyword evidence="12" id="KW-1185">Reference proteome</keyword>
<dbReference type="SMART" id="SM00360">
    <property type="entry name" value="RRM"/>
    <property type="match status" value="1"/>
</dbReference>
<feature type="compositionally biased region" description="Low complexity" evidence="9">
    <location>
        <begin position="259"/>
        <end position="296"/>
    </location>
</feature>
<feature type="compositionally biased region" description="Basic and acidic residues" evidence="9">
    <location>
        <begin position="197"/>
        <end position="207"/>
    </location>
</feature>
<dbReference type="PANTHER" id="PTHR45814:SF2">
    <property type="entry name" value="HISTONE-LYSINE N-METHYLTRANSFERASE SETD1"/>
    <property type="match status" value="1"/>
</dbReference>
<feature type="compositionally biased region" description="Low complexity" evidence="9">
    <location>
        <begin position="952"/>
        <end position="971"/>
    </location>
</feature>
<evidence type="ECO:0000256" key="7">
    <source>
        <dbReference type="ARBA" id="ARBA00023242"/>
    </source>
</evidence>
<feature type="region of interest" description="Disordered" evidence="9">
    <location>
        <begin position="866"/>
        <end position="985"/>
    </location>
</feature>
<dbReference type="EMBL" id="JAXCGZ010000374">
    <property type="protein sequence ID" value="KAK7086100.1"/>
    <property type="molecule type" value="Genomic_DNA"/>
</dbReference>
<evidence type="ECO:0000256" key="1">
    <source>
        <dbReference type="ARBA" id="ARBA00004123"/>
    </source>
</evidence>
<feature type="region of interest" description="Disordered" evidence="9">
    <location>
        <begin position="457"/>
        <end position="524"/>
    </location>
</feature>
<feature type="compositionally biased region" description="Basic and acidic residues" evidence="9">
    <location>
        <begin position="372"/>
        <end position="383"/>
    </location>
</feature>
<feature type="compositionally biased region" description="Basic and acidic residues" evidence="9">
    <location>
        <begin position="400"/>
        <end position="422"/>
    </location>
</feature>
<feature type="region of interest" description="Disordered" evidence="9">
    <location>
        <begin position="559"/>
        <end position="649"/>
    </location>
</feature>
<evidence type="ECO:0000259" key="10">
    <source>
        <dbReference type="PROSITE" id="PS50102"/>
    </source>
</evidence>
<feature type="compositionally biased region" description="Basic and acidic residues" evidence="9">
    <location>
        <begin position="587"/>
        <end position="601"/>
    </location>
</feature>
<protein>
    <recommendedName>
        <fullName evidence="10">RRM domain-containing protein</fullName>
    </recommendedName>
</protein>
<keyword evidence="4" id="KW-0949">S-adenosyl-L-methionine</keyword>
<dbReference type="Pfam" id="PF00076">
    <property type="entry name" value="RRM_1"/>
    <property type="match status" value="1"/>
</dbReference>
<dbReference type="InterPro" id="IPR012677">
    <property type="entry name" value="Nucleotide-bd_a/b_plait_sf"/>
</dbReference>
<feature type="compositionally biased region" description="Low complexity" evidence="9">
    <location>
        <begin position="640"/>
        <end position="649"/>
    </location>
</feature>
<feature type="region of interest" description="Disordered" evidence="9">
    <location>
        <begin position="1"/>
        <end position="28"/>
    </location>
</feature>
<feature type="region of interest" description="Disordered" evidence="9">
    <location>
        <begin position="196"/>
        <end position="297"/>
    </location>
</feature>
<feature type="compositionally biased region" description="Polar residues" evidence="9">
    <location>
        <begin position="385"/>
        <end position="395"/>
    </location>
</feature>
<evidence type="ECO:0000313" key="12">
    <source>
        <dbReference type="Proteomes" id="UP001381693"/>
    </source>
</evidence>
<organism evidence="11 12">
    <name type="scientific">Halocaridina rubra</name>
    <name type="common">Hawaiian red shrimp</name>
    <dbReference type="NCBI Taxonomy" id="373956"/>
    <lineage>
        <taxon>Eukaryota</taxon>
        <taxon>Metazoa</taxon>
        <taxon>Ecdysozoa</taxon>
        <taxon>Arthropoda</taxon>
        <taxon>Crustacea</taxon>
        <taxon>Multicrustacea</taxon>
        <taxon>Malacostraca</taxon>
        <taxon>Eumalacostraca</taxon>
        <taxon>Eucarida</taxon>
        <taxon>Decapoda</taxon>
        <taxon>Pleocyemata</taxon>
        <taxon>Caridea</taxon>
        <taxon>Atyoidea</taxon>
        <taxon>Atyidae</taxon>
        <taxon>Halocaridina</taxon>
    </lineage>
</organism>
<evidence type="ECO:0000256" key="4">
    <source>
        <dbReference type="ARBA" id="ARBA00022691"/>
    </source>
</evidence>
<evidence type="ECO:0000256" key="9">
    <source>
        <dbReference type="SAM" id="MobiDB-lite"/>
    </source>
</evidence>
<evidence type="ECO:0000256" key="2">
    <source>
        <dbReference type="ARBA" id="ARBA00022603"/>
    </source>
</evidence>
<comment type="caution">
    <text evidence="11">The sequence shown here is derived from an EMBL/GenBank/DDBJ whole genome shotgun (WGS) entry which is preliminary data.</text>
</comment>
<evidence type="ECO:0000256" key="3">
    <source>
        <dbReference type="ARBA" id="ARBA00022679"/>
    </source>
</evidence>
<dbReference type="GO" id="GO:0048188">
    <property type="term" value="C:Set1C/COMPASS complex"/>
    <property type="evidence" value="ECO:0007669"/>
    <property type="project" value="TreeGrafter"/>
</dbReference>
<feature type="compositionally biased region" description="Pro residues" evidence="9">
    <location>
        <begin position="213"/>
        <end position="224"/>
    </location>
</feature>
<evidence type="ECO:0000256" key="6">
    <source>
        <dbReference type="ARBA" id="ARBA00022884"/>
    </source>
</evidence>
<comment type="subcellular location">
    <subcellularLocation>
        <location evidence="1">Nucleus</location>
    </subcellularLocation>
</comment>
<evidence type="ECO:0000313" key="11">
    <source>
        <dbReference type="EMBL" id="KAK7086100.1"/>
    </source>
</evidence>
<gene>
    <name evidence="11" type="ORF">SK128_010805</name>
</gene>
<accession>A0AAN8XK37</accession>
<keyword evidence="3" id="KW-0808">Transferase</keyword>
<feature type="compositionally biased region" description="Basic and acidic residues" evidence="9">
    <location>
        <begin position="466"/>
        <end position="481"/>
    </location>
</feature>
<proteinExistence type="predicted"/>
<feature type="compositionally biased region" description="Basic residues" evidence="9">
    <location>
        <begin position="572"/>
        <end position="586"/>
    </location>
</feature>
<dbReference type="AlphaFoldDB" id="A0AAN8XK37"/>
<evidence type="ECO:0000256" key="8">
    <source>
        <dbReference type="PROSITE-ProRule" id="PRU00176"/>
    </source>
</evidence>
<feature type="compositionally biased region" description="Pro residues" evidence="9">
    <location>
        <begin position="333"/>
        <end position="359"/>
    </location>
</feature>
<dbReference type="SUPFAM" id="SSF54928">
    <property type="entry name" value="RNA-binding domain, RBD"/>
    <property type="match status" value="1"/>
</dbReference>
<feature type="compositionally biased region" description="Basic and acidic residues" evidence="9">
    <location>
        <begin position="559"/>
        <end position="571"/>
    </location>
</feature>
<dbReference type="PANTHER" id="PTHR45814">
    <property type="entry name" value="HISTONE-LYSINE N-METHYLTRANSFERASE SETD1"/>
    <property type="match status" value="1"/>
</dbReference>
<dbReference type="Proteomes" id="UP001381693">
    <property type="component" value="Unassembled WGS sequence"/>
</dbReference>
<reference evidence="11 12" key="1">
    <citation type="submission" date="2023-11" db="EMBL/GenBank/DDBJ databases">
        <title>Halocaridina rubra genome assembly.</title>
        <authorList>
            <person name="Smith C."/>
        </authorList>
    </citation>
    <scope>NUCLEOTIDE SEQUENCE [LARGE SCALE GENOMIC DNA]</scope>
    <source>
        <strain evidence="11">EP-1</strain>
        <tissue evidence="11">Whole</tissue>
    </source>
</reference>
<dbReference type="InterPro" id="IPR000504">
    <property type="entry name" value="RRM_dom"/>
</dbReference>
<feature type="compositionally biased region" description="Low complexity" evidence="9">
    <location>
        <begin position="482"/>
        <end position="506"/>
    </location>
</feature>
<feature type="domain" description="RRM" evidence="10">
    <location>
        <begin position="99"/>
        <end position="175"/>
    </location>
</feature>
<name>A0AAN8XK37_HALRR</name>
<feature type="region of interest" description="Disordered" evidence="9">
    <location>
        <begin position="323"/>
        <end position="434"/>
    </location>
</feature>